<proteinExistence type="inferred from homology"/>
<dbReference type="HAMAP" id="MF_01925">
    <property type="entry name" value="P5C_reductase"/>
    <property type="match status" value="1"/>
</dbReference>
<dbReference type="InterPro" id="IPR036291">
    <property type="entry name" value="NAD(P)-bd_dom_sf"/>
</dbReference>
<keyword evidence="7 9" id="KW-0560">Oxidoreductase</keyword>
<organism evidence="15 16">
    <name type="scientific">Hominilimicola fabiformis</name>
    <dbReference type="NCBI Taxonomy" id="2885356"/>
    <lineage>
        <taxon>Bacteria</taxon>
        <taxon>Bacillati</taxon>
        <taxon>Bacillota</taxon>
        <taxon>Clostridia</taxon>
        <taxon>Eubacteriales</taxon>
        <taxon>Oscillospiraceae</taxon>
        <taxon>Hominilimicola</taxon>
    </lineage>
</organism>
<comment type="caution">
    <text evidence="15">The sequence shown here is derived from an EMBL/GenBank/DDBJ whole genome shotgun (WGS) entry which is preliminary data.</text>
</comment>
<dbReference type="NCBIfam" id="TIGR00112">
    <property type="entry name" value="proC"/>
    <property type="match status" value="1"/>
</dbReference>
<evidence type="ECO:0000256" key="9">
    <source>
        <dbReference type="HAMAP-Rule" id="MF_01925"/>
    </source>
</evidence>
<feature type="binding site" evidence="11">
    <location>
        <begin position="6"/>
        <end position="11"/>
    </location>
    <ligand>
        <name>NADP(+)</name>
        <dbReference type="ChEBI" id="CHEBI:58349"/>
    </ligand>
</feature>
<evidence type="ECO:0000256" key="1">
    <source>
        <dbReference type="ARBA" id="ARBA00004496"/>
    </source>
</evidence>
<dbReference type="RefSeq" id="WP_308455793.1">
    <property type="nucleotide sequence ID" value="NZ_JAJEQM010000002.1"/>
</dbReference>
<dbReference type="Pfam" id="PF03807">
    <property type="entry name" value="F420_oxidored"/>
    <property type="match status" value="1"/>
</dbReference>
<evidence type="ECO:0000256" key="10">
    <source>
        <dbReference type="NCBIfam" id="TIGR00112"/>
    </source>
</evidence>
<comment type="catalytic activity">
    <reaction evidence="9">
        <text>L-proline + NAD(+) = (S)-1-pyrroline-5-carboxylate + NADH + 2 H(+)</text>
        <dbReference type="Rhea" id="RHEA:14105"/>
        <dbReference type="ChEBI" id="CHEBI:15378"/>
        <dbReference type="ChEBI" id="CHEBI:17388"/>
        <dbReference type="ChEBI" id="CHEBI:57540"/>
        <dbReference type="ChEBI" id="CHEBI:57945"/>
        <dbReference type="ChEBI" id="CHEBI:60039"/>
        <dbReference type="EC" id="1.5.1.2"/>
    </reaction>
</comment>
<keyword evidence="16" id="KW-1185">Reference proteome</keyword>
<evidence type="ECO:0000313" key="15">
    <source>
        <dbReference type="EMBL" id="MCC2209623.1"/>
    </source>
</evidence>
<dbReference type="InterPro" id="IPR029036">
    <property type="entry name" value="P5CR_dimer"/>
</dbReference>
<keyword evidence="6 9" id="KW-0521">NADP</keyword>
<evidence type="ECO:0000256" key="8">
    <source>
        <dbReference type="ARBA" id="ARBA00058118"/>
    </source>
</evidence>
<feature type="binding site" evidence="11">
    <location>
        <position position="55"/>
    </location>
    <ligand>
        <name>NADPH</name>
        <dbReference type="ChEBI" id="CHEBI:57783"/>
    </ligand>
</feature>
<dbReference type="InterPro" id="IPR028939">
    <property type="entry name" value="P5C_Rdtase_cat_N"/>
</dbReference>
<dbReference type="GO" id="GO:0005737">
    <property type="term" value="C:cytoplasm"/>
    <property type="evidence" value="ECO:0007669"/>
    <property type="project" value="UniProtKB-SubCell"/>
</dbReference>
<evidence type="ECO:0000256" key="6">
    <source>
        <dbReference type="ARBA" id="ARBA00022857"/>
    </source>
</evidence>
<evidence type="ECO:0000259" key="14">
    <source>
        <dbReference type="Pfam" id="PF14748"/>
    </source>
</evidence>
<dbReference type="GO" id="GO:0004735">
    <property type="term" value="F:pyrroline-5-carboxylate reductase activity"/>
    <property type="evidence" value="ECO:0007669"/>
    <property type="project" value="UniProtKB-UniRule"/>
</dbReference>
<feature type="domain" description="Pyrroline-5-carboxylate reductase catalytic N-terminal" evidence="13">
    <location>
        <begin position="3"/>
        <end position="97"/>
    </location>
</feature>
<sequence length="267" mass="28160">MIFGFIGSGNMGGAIIGGIINSDIASPENVIVSDKNEQALKNINEKYGVKVTSDNKETADKADVLFLCVKPQFLYGVIDEIKNSVSDNTVIVSIVAGQAIETIEKAFEHDIKLVRVMPNTPALVGEGMAALTPNSNVTKEETDVVVNVFNSFGKGEVVSENLMDAVTAVSGSSPAYVFMMIEAMADAAVIGGMPRSQAYTFAAQAVLGSAKMVLETGKHPGELKDMVCSPAGTTIDAVAILEKDGFRNSIIDAMVGCMNKSKELGKK</sequence>
<evidence type="ECO:0000256" key="3">
    <source>
        <dbReference type="ARBA" id="ARBA00022490"/>
    </source>
</evidence>
<evidence type="ECO:0000256" key="12">
    <source>
        <dbReference type="RuleBase" id="RU003903"/>
    </source>
</evidence>
<comment type="subcellular location">
    <subcellularLocation>
        <location evidence="1 9">Cytoplasm</location>
    </subcellularLocation>
</comment>
<dbReference type="Proteomes" id="UP001198242">
    <property type="component" value="Unassembled WGS sequence"/>
</dbReference>
<keyword evidence="3 9" id="KW-0963">Cytoplasm</keyword>
<dbReference type="InterPro" id="IPR000304">
    <property type="entry name" value="Pyrroline-COOH_reductase"/>
</dbReference>
<gene>
    <name evidence="9 15" type="primary">proC</name>
    <name evidence="15" type="ORF">LKE05_02295</name>
</gene>
<dbReference type="PROSITE" id="PS00521">
    <property type="entry name" value="P5CR"/>
    <property type="match status" value="1"/>
</dbReference>
<reference evidence="15 16" key="1">
    <citation type="submission" date="2021-10" db="EMBL/GenBank/DDBJ databases">
        <title>Anaerobic single-cell dispensing facilitates the cultivation of human gut bacteria.</title>
        <authorList>
            <person name="Afrizal A."/>
        </authorList>
    </citation>
    <scope>NUCLEOTIDE SEQUENCE [LARGE SCALE GENOMIC DNA]</scope>
    <source>
        <strain evidence="15 16">CLA-AA-H232</strain>
    </source>
</reference>
<protein>
    <recommendedName>
        <fullName evidence="9 10">Pyrroline-5-carboxylate reductase</fullName>
        <shortName evidence="9">P5C reductase</shortName>
        <shortName evidence="9">P5CR</shortName>
        <ecNumber evidence="9 10">1.5.1.2</ecNumber>
    </recommendedName>
    <alternativeName>
        <fullName evidence="9">PCA reductase</fullName>
    </alternativeName>
</protein>
<dbReference type="InterPro" id="IPR008927">
    <property type="entry name" value="6-PGluconate_DH-like_C_sf"/>
</dbReference>
<dbReference type="EMBL" id="JAJEQM010000002">
    <property type="protein sequence ID" value="MCC2209623.1"/>
    <property type="molecule type" value="Genomic_DNA"/>
</dbReference>
<dbReference type="PANTHER" id="PTHR11645">
    <property type="entry name" value="PYRROLINE-5-CARBOXYLATE REDUCTASE"/>
    <property type="match status" value="1"/>
</dbReference>
<feature type="domain" description="Pyrroline-5-carboxylate reductase dimerisation" evidence="14">
    <location>
        <begin position="160"/>
        <end position="264"/>
    </location>
</feature>
<dbReference type="InterPro" id="IPR053790">
    <property type="entry name" value="P5CR-like_CS"/>
</dbReference>
<dbReference type="PIRSF" id="PIRSF000193">
    <property type="entry name" value="Pyrrol-5-carb_rd"/>
    <property type="match status" value="1"/>
</dbReference>
<keyword evidence="5 9" id="KW-0641">Proline biosynthesis</keyword>
<evidence type="ECO:0000256" key="11">
    <source>
        <dbReference type="PIRSR" id="PIRSR000193-1"/>
    </source>
</evidence>
<evidence type="ECO:0000256" key="2">
    <source>
        <dbReference type="ARBA" id="ARBA00005525"/>
    </source>
</evidence>
<comment type="similarity">
    <text evidence="2 9 12">Belongs to the pyrroline-5-carboxylate reductase family.</text>
</comment>
<dbReference type="PANTHER" id="PTHR11645:SF0">
    <property type="entry name" value="PYRROLINE-5-CARBOXYLATE REDUCTASE 3"/>
    <property type="match status" value="1"/>
</dbReference>
<dbReference type="SUPFAM" id="SSF51735">
    <property type="entry name" value="NAD(P)-binding Rossmann-fold domains"/>
    <property type="match status" value="1"/>
</dbReference>
<dbReference type="FunFam" id="1.10.3730.10:FF:000001">
    <property type="entry name" value="Pyrroline-5-carboxylate reductase"/>
    <property type="match status" value="1"/>
</dbReference>
<dbReference type="GO" id="GO:0055129">
    <property type="term" value="P:L-proline biosynthetic process"/>
    <property type="evidence" value="ECO:0007669"/>
    <property type="project" value="UniProtKB-UniRule"/>
</dbReference>
<accession>A0AAE3DX53</accession>
<dbReference type="Gene3D" id="3.40.50.720">
    <property type="entry name" value="NAD(P)-binding Rossmann-like Domain"/>
    <property type="match status" value="1"/>
</dbReference>
<dbReference type="EC" id="1.5.1.2" evidence="9 10"/>
<comment type="function">
    <text evidence="8 9">Catalyzes the reduction of 1-pyrroline-5-carboxylate (PCA) to L-proline.</text>
</comment>
<evidence type="ECO:0000256" key="7">
    <source>
        <dbReference type="ARBA" id="ARBA00023002"/>
    </source>
</evidence>
<comment type="catalytic activity">
    <reaction evidence="9 12">
        <text>L-proline + NADP(+) = (S)-1-pyrroline-5-carboxylate + NADPH + 2 H(+)</text>
        <dbReference type="Rhea" id="RHEA:14109"/>
        <dbReference type="ChEBI" id="CHEBI:15378"/>
        <dbReference type="ChEBI" id="CHEBI:17388"/>
        <dbReference type="ChEBI" id="CHEBI:57783"/>
        <dbReference type="ChEBI" id="CHEBI:58349"/>
        <dbReference type="ChEBI" id="CHEBI:60039"/>
        <dbReference type="EC" id="1.5.1.2"/>
    </reaction>
</comment>
<evidence type="ECO:0000256" key="5">
    <source>
        <dbReference type="ARBA" id="ARBA00022650"/>
    </source>
</evidence>
<dbReference type="FunFam" id="3.40.50.720:FF:000190">
    <property type="entry name" value="Pyrroline-5-carboxylate reductase"/>
    <property type="match status" value="1"/>
</dbReference>
<dbReference type="Pfam" id="PF14748">
    <property type="entry name" value="P5CR_dimer"/>
    <property type="match status" value="1"/>
</dbReference>
<evidence type="ECO:0000259" key="13">
    <source>
        <dbReference type="Pfam" id="PF03807"/>
    </source>
</evidence>
<keyword evidence="4 9" id="KW-0028">Amino-acid biosynthesis</keyword>
<evidence type="ECO:0000313" key="16">
    <source>
        <dbReference type="Proteomes" id="UP001198242"/>
    </source>
</evidence>
<dbReference type="SUPFAM" id="SSF48179">
    <property type="entry name" value="6-phosphogluconate dehydrogenase C-terminal domain-like"/>
    <property type="match status" value="1"/>
</dbReference>
<comment type="pathway">
    <text evidence="9 12">Amino-acid biosynthesis; L-proline biosynthesis; L-proline from L-glutamate 5-semialdehyde: step 1/1.</text>
</comment>
<dbReference type="Gene3D" id="1.10.3730.10">
    <property type="entry name" value="ProC C-terminal domain-like"/>
    <property type="match status" value="1"/>
</dbReference>
<evidence type="ECO:0000256" key="4">
    <source>
        <dbReference type="ARBA" id="ARBA00022605"/>
    </source>
</evidence>
<dbReference type="AlphaFoldDB" id="A0AAE3DX53"/>
<name>A0AAE3DX53_9FIRM</name>